<dbReference type="PROSITE" id="PS50296">
    <property type="entry name" value="SUI1"/>
    <property type="match status" value="1"/>
</dbReference>
<dbReference type="InterPro" id="IPR041366">
    <property type="entry name" value="Pre-PUA"/>
</dbReference>
<evidence type="ECO:0000313" key="5">
    <source>
        <dbReference type="EMBL" id="CCC68464.1"/>
    </source>
</evidence>
<dbReference type="HOGENOM" id="CLU_012487_1_0_1"/>
<dbReference type="Pfam" id="PF01253">
    <property type="entry name" value="SUI1"/>
    <property type="match status" value="1"/>
</dbReference>
<dbReference type="Gene3D" id="3.30.780.10">
    <property type="entry name" value="SUI1-like domain"/>
    <property type="match status" value="1"/>
</dbReference>
<dbReference type="EMBL" id="HE576753">
    <property type="protein sequence ID" value="CCC68464.1"/>
    <property type="molecule type" value="Genomic_DNA"/>
</dbReference>
<dbReference type="InterPro" id="IPR039759">
    <property type="entry name" value="eIF2D_SUI1"/>
</dbReference>
<feature type="domain" description="DM2" evidence="4">
    <location>
        <begin position="360"/>
        <end position="445"/>
    </location>
</feature>
<dbReference type="InterPro" id="IPR015947">
    <property type="entry name" value="PUA-like_sf"/>
</dbReference>
<dbReference type="InterPro" id="IPR036877">
    <property type="entry name" value="SUI1_dom_sf"/>
</dbReference>
<reference key="2">
    <citation type="submission" date="2011-08" db="EMBL/GenBank/DDBJ databases">
        <title>Genome sequence of Naumovozyma castellii.</title>
        <authorList>
            <person name="Gordon J.L."/>
            <person name="Armisen D."/>
            <person name="Proux-Wera E."/>
            <person name="OhEigeartaigh S.S."/>
            <person name="Byrne K.P."/>
            <person name="Wolfe K.H."/>
        </authorList>
    </citation>
    <scope>NUCLEOTIDE SEQUENCE</scope>
    <source>
        <strain>Type strain:CBS 4309</strain>
    </source>
</reference>
<dbReference type="Pfam" id="PF26292">
    <property type="entry name" value="PUA_elF2D"/>
    <property type="match status" value="1"/>
</dbReference>
<dbReference type="InterPro" id="IPR057429">
    <property type="entry name" value="WH_eIF2D"/>
</dbReference>
<dbReference type="InterPro" id="IPR048248">
    <property type="entry name" value="PUA_eIF2d-like"/>
</dbReference>
<dbReference type="Proteomes" id="UP000001640">
    <property type="component" value="Chromosome 2"/>
</dbReference>
<dbReference type="InterPro" id="IPR058886">
    <property type="entry name" value="SWIB_eIF2D"/>
</dbReference>
<dbReference type="FunFam" id="3.30.780.10:FF:000008">
    <property type="entry name" value="eukaryotic translation initiation factor 2D"/>
    <property type="match status" value="1"/>
</dbReference>
<evidence type="ECO:0008006" key="7">
    <source>
        <dbReference type="Google" id="ProtNLM"/>
    </source>
</evidence>
<reference evidence="5 6" key="1">
    <citation type="journal article" date="2011" name="Proc. Natl. Acad. Sci. U.S.A.">
        <title>Evolutionary erosion of yeast sex chromosomes by mating-type switching accidents.</title>
        <authorList>
            <person name="Gordon J.L."/>
            <person name="Armisen D."/>
            <person name="Proux-Wera E."/>
            <person name="Oheigeartaigh S.S."/>
            <person name="Byrne K.P."/>
            <person name="Wolfe K.H."/>
        </authorList>
    </citation>
    <scope>NUCLEOTIDE SEQUENCE [LARGE SCALE GENOMIC DNA]</scope>
    <source>
        <strain evidence="6">ATCC 76901 / BCRC 22586 / CBS 4309 / NBRC 1992 / NRRL Y-12630</strain>
    </source>
</reference>
<keyword evidence="6" id="KW-1185">Reference proteome</keyword>
<accession>G0VBY7</accession>
<dbReference type="CDD" id="cd21156">
    <property type="entry name" value="PUA_eIF2d-like"/>
    <property type="match status" value="1"/>
</dbReference>
<dbReference type="SUPFAM" id="SSF55159">
    <property type="entry name" value="eIF1-like"/>
    <property type="match status" value="1"/>
</dbReference>
<dbReference type="GO" id="GO:0001731">
    <property type="term" value="P:formation of translation preinitiation complex"/>
    <property type="evidence" value="ECO:0007669"/>
    <property type="project" value="InterPro"/>
</dbReference>
<sequence length="565" mass="63969">MFRKEPHIKALSNLKNSDRKKLAQTIHAQTGNDKYTCPSIVKQTNFQTPTTIGTIYTDEKNIPIWFKEKHDPRLYATVYTCWNCEDLLPICLSHDFVIQEKLFNGANLMISGTIPPFDEKLKVGTLCGVASCQDPGRVVYAIGIVMMDLPKFEKVVGESGVAVQIIHHFEDELFKSFKIDLKPPVVDVQKGSVNDEEEEEEEKEQEKANEEDETTKEMSTATNVEDLAEVLDHLSVQDVDYFITRALYYTITTDTKLSLPISASNFISQHINKNLPDVDHNEVNIKKSSWKKTAKFLKHFEKEGFLKLKGKGDDLTVVGMNKTKDELKNFVPYKLGSSNGENKGAKKEGDSQSGMMYSITFYKPINLAKDLIKESGMPMKNLYLPTEIRDGVNNYITLKNLVDNKNKKMVLLDDLLFGMVNKKRTDPTVSRSISRAQILEPTLKNNFTEHFQIYDSQGTPLFKSPMRGSPPRIKILTEMKIGRKVITKVSNFEQFGINPETLAADLRKMCSGSTTIGETMTSPKTAEVQVQGPHGQIIIDHLNKLGVPTKWIDYENKLKAKKKRK</sequence>
<evidence type="ECO:0000256" key="1">
    <source>
        <dbReference type="ARBA" id="ARBA00010359"/>
    </source>
</evidence>
<evidence type="ECO:0000259" key="3">
    <source>
        <dbReference type="PROSITE" id="PS50296"/>
    </source>
</evidence>
<dbReference type="PANTHER" id="PTHR12217">
    <property type="entry name" value="EUKARYOTIC TRANSLATION INITIATION FACTOR 2D"/>
    <property type="match status" value="1"/>
</dbReference>
<dbReference type="Pfam" id="PF26291">
    <property type="entry name" value="SWIB_eIF2D"/>
    <property type="match status" value="1"/>
</dbReference>
<name>G0VBY7_NAUCA</name>
<protein>
    <recommendedName>
        <fullName evidence="7">SUI1 domain-containing protein</fullName>
    </recommendedName>
</protein>
<comment type="similarity">
    <text evidence="1">Belongs to the eIF2D family.</text>
</comment>
<gene>
    <name evidence="5" type="primary">NCAS0B03800</name>
    <name evidence="5" type="ordered locus">NCAS_0B03800</name>
</gene>
<evidence type="ECO:0000313" key="6">
    <source>
        <dbReference type="Proteomes" id="UP000001640"/>
    </source>
</evidence>
<dbReference type="Pfam" id="PF25304">
    <property type="entry name" value="WHD_eIF2D"/>
    <property type="match status" value="1"/>
</dbReference>
<dbReference type="PANTHER" id="PTHR12217:SF4">
    <property type="entry name" value="EUKARYOTIC TRANSLATION INITIATION FACTOR 2D"/>
    <property type="match status" value="1"/>
</dbReference>
<dbReference type="SUPFAM" id="SSF88697">
    <property type="entry name" value="PUA domain-like"/>
    <property type="match status" value="1"/>
</dbReference>
<organism evidence="5 6">
    <name type="scientific">Naumovozyma castellii</name>
    <name type="common">Yeast</name>
    <name type="synonym">Saccharomyces castellii</name>
    <dbReference type="NCBI Taxonomy" id="27288"/>
    <lineage>
        <taxon>Eukaryota</taxon>
        <taxon>Fungi</taxon>
        <taxon>Dikarya</taxon>
        <taxon>Ascomycota</taxon>
        <taxon>Saccharomycotina</taxon>
        <taxon>Saccharomycetes</taxon>
        <taxon>Saccharomycetales</taxon>
        <taxon>Saccharomycetaceae</taxon>
        <taxon>Naumovozyma</taxon>
    </lineage>
</organism>
<dbReference type="InterPro" id="IPR003121">
    <property type="entry name" value="SWIB_MDM2_domain"/>
</dbReference>
<feature type="domain" description="SUI1" evidence="3">
    <location>
        <begin position="473"/>
        <end position="546"/>
    </location>
</feature>
<dbReference type="GeneID" id="96902023"/>
<dbReference type="InterPro" id="IPR039757">
    <property type="entry name" value="EIF2D"/>
</dbReference>
<dbReference type="STRING" id="1064592.G0VBY7"/>
<dbReference type="PROSITE" id="PS51925">
    <property type="entry name" value="SWIB_MDM2"/>
    <property type="match status" value="1"/>
</dbReference>
<proteinExistence type="inferred from homology"/>
<dbReference type="OrthoDB" id="199771at2759"/>
<dbReference type="InterPro" id="IPR036885">
    <property type="entry name" value="SWIB_MDM2_dom_sf"/>
</dbReference>
<dbReference type="InParanoid" id="G0VBY7"/>
<dbReference type="CDD" id="cd11608">
    <property type="entry name" value="eIF2D_C"/>
    <property type="match status" value="1"/>
</dbReference>
<dbReference type="InterPro" id="IPR001950">
    <property type="entry name" value="SUI1"/>
</dbReference>
<dbReference type="GO" id="GO:0003723">
    <property type="term" value="F:RNA binding"/>
    <property type="evidence" value="ECO:0007669"/>
    <property type="project" value="EnsemblFungi"/>
</dbReference>
<feature type="region of interest" description="Disordered" evidence="2">
    <location>
        <begin position="188"/>
        <end position="220"/>
    </location>
</feature>
<evidence type="ECO:0000256" key="2">
    <source>
        <dbReference type="SAM" id="MobiDB-lite"/>
    </source>
</evidence>
<dbReference type="Pfam" id="PF17832">
    <property type="entry name" value="Pre-PUA"/>
    <property type="match status" value="1"/>
</dbReference>
<dbReference type="AlphaFoldDB" id="G0VBY7"/>
<dbReference type="RefSeq" id="XP_003674837.1">
    <property type="nucleotide sequence ID" value="XM_003674789.1"/>
</dbReference>
<dbReference type="eggNOG" id="KOG2522">
    <property type="taxonomic scope" value="Eukaryota"/>
</dbReference>
<dbReference type="KEGG" id="ncs:NCAS_0B03800"/>
<dbReference type="Gene3D" id="3.10.400.20">
    <property type="match status" value="1"/>
</dbReference>
<dbReference type="PROSITE" id="PS50890">
    <property type="entry name" value="PUA"/>
    <property type="match status" value="1"/>
</dbReference>
<dbReference type="GO" id="GO:0003743">
    <property type="term" value="F:translation initiation factor activity"/>
    <property type="evidence" value="ECO:0007669"/>
    <property type="project" value="InterPro"/>
</dbReference>
<dbReference type="FunCoup" id="G0VBY7">
    <property type="interactions" value="528"/>
</dbReference>
<evidence type="ECO:0000259" key="4">
    <source>
        <dbReference type="PROSITE" id="PS51925"/>
    </source>
</evidence>
<feature type="compositionally biased region" description="Acidic residues" evidence="2">
    <location>
        <begin position="194"/>
        <end position="214"/>
    </location>
</feature>
<dbReference type="SUPFAM" id="SSF47592">
    <property type="entry name" value="SWIB/MDM2 domain"/>
    <property type="match status" value="1"/>
</dbReference>
<dbReference type="GO" id="GO:0006364">
    <property type="term" value="P:rRNA processing"/>
    <property type="evidence" value="ECO:0007669"/>
    <property type="project" value="EnsemblFungi"/>
</dbReference>
<dbReference type="OMA" id="MFLKPYR"/>